<evidence type="ECO:0000259" key="4">
    <source>
        <dbReference type="PROSITE" id="PS51387"/>
    </source>
</evidence>
<dbReference type="Pfam" id="PF01565">
    <property type="entry name" value="FAD_binding_4"/>
    <property type="match status" value="1"/>
</dbReference>
<dbReference type="InterPro" id="IPR036318">
    <property type="entry name" value="FAD-bd_PCMH-like_sf"/>
</dbReference>
<dbReference type="InterPro" id="IPR016169">
    <property type="entry name" value="FAD-bd_PCMH_sub2"/>
</dbReference>
<evidence type="ECO:0000313" key="6">
    <source>
        <dbReference type="Proteomes" id="UP001396898"/>
    </source>
</evidence>
<comment type="caution">
    <text evidence="5">The sequence shown here is derived from an EMBL/GenBank/DDBJ whole genome shotgun (WGS) entry which is preliminary data.</text>
</comment>
<dbReference type="InterPro" id="IPR050432">
    <property type="entry name" value="FAD-linked_Oxidoreductases_BP"/>
</dbReference>
<dbReference type="InterPro" id="IPR016166">
    <property type="entry name" value="FAD-bd_PCMH"/>
</dbReference>
<dbReference type="InterPro" id="IPR012951">
    <property type="entry name" value="BBE"/>
</dbReference>
<proteinExistence type="inferred from homology"/>
<keyword evidence="2" id="KW-0560">Oxidoreductase</keyword>
<dbReference type="Proteomes" id="UP001396898">
    <property type="component" value="Unassembled WGS sequence"/>
</dbReference>
<dbReference type="EMBL" id="JAQQWI010000011">
    <property type="protein sequence ID" value="KAK8017236.1"/>
    <property type="molecule type" value="Genomic_DNA"/>
</dbReference>
<protein>
    <recommendedName>
        <fullName evidence="4">FAD-binding PCMH-type domain-containing protein</fullName>
    </recommendedName>
</protein>
<evidence type="ECO:0000313" key="5">
    <source>
        <dbReference type="EMBL" id="KAK8017236.1"/>
    </source>
</evidence>
<dbReference type="PANTHER" id="PTHR13878:SF91">
    <property type="entry name" value="FAD BINDING DOMAIN PROTEIN (AFU_ORTHOLOGUE AFUA_6G12070)-RELATED"/>
    <property type="match status" value="1"/>
</dbReference>
<evidence type="ECO:0000256" key="2">
    <source>
        <dbReference type="ARBA" id="ARBA00023002"/>
    </source>
</evidence>
<feature type="compositionally biased region" description="Low complexity" evidence="3">
    <location>
        <begin position="466"/>
        <end position="487"/>
    </location>
</feature>
<dbReference type="PANTHER" id="PTHR13878">
    <property type="entry name" value="GULONOLACTONE OXIDASE"/>
    <property type="match status" value="1"/>
</dbReference>
<organism evidence="5 6">
    <name type="scientific">Apiospora marii</name>
    <dbReference type="NCBI Taxonomy" id="335849"/>
    <lineage>
        <taxon>Eukaryota</taxon>
        <taxon>Fungi</taxon>
        <taxon>Dikarya</taxon>
        <taxon>Ascomycota</taxon>
        <taxon>Pezizomycotina</taxon>
        <taxon>Sordariomycetes</taxon>
        <taxon>Xylariomycetidae</taxon>
        <taxon>Amphisphaeriales</taxon>
        <taxon>Apiosporaceae</taxon>
        <taxon>Apiospora</taxon>
    </lineage>
</organism>
<dbReference type="SUPFAM" id="SSF56176">
    <property type="entry name" value="FAD-binding/transporter-associated domain-like"/>
    <property type="match status" value="1"/>
</dbReference>
<dbReference type="Pfam" id="PF08031">
    <property type="entry name" value="BBE"/>
    <property type="match status" value="1"/>
</dbReference>
<evidence type="ECO:0000256" key="1">
    <source>
        <dbReference type="ARBA" id="ARBA00005466"/>
    </source>
</evidence>
<keyword evidence="6" id="KW-1185">Reference proteome</keyword>
<feature type="region of interest" description="Disordered" evidence="3">
    <location>
        <begin position="465"/>
        <end position="487"/>
    </location>
</feature>
<comment type="similarity">
    <text evidence="1">Belongs to the oxygen-dependent FAD-linked oxidoreductase family.</text>
</comment>
<accession>A0ABR1RQI4</accession>
<dbReference type="PROSITE" id="PS51387">
    <property type="entry name" value="FAD_PCMH"/>
    <property type="match status" value="1"/>
</dbReference>
<gene>
    <name evidence="5" type="ORF">PG991_008312</name>
</gene>
<dbReference type="InterPro" id="IPR006094">
    <property type="entry name" value="Oxid_FAD_bind_N"/>
</dbReference>
<dbReference type="Gene3D" id="3.30.465.10">
    <property type="match status" value="2"/>
</dbReference>
<sequence>MKLSSLQSCAVVLGTASAARARFSPVQDPAASSCKCFPGDACWPSVADWSGLNATVGGRLVKTVPLGAPCHDPSYDEAACKHVQSEWHWEEIHMESSSSVMTPIFANQSCDPFQPRTEACALGNYVRYAVAARGADDVQAAMAFAQRRNLRFVVRNTGHDFLGRSTGAGALAIWTHQLKSIDFLPDYYSDGEGATNDWYRGTAVKLGAGVQGFEIMAAARDRGQVVVGGECATVGVAGGYAQGGGHSALSTRFGLAADNVLAWEVVTADGALRTASRTENADLYWALSGGGGGTYGVVVSMTARTHPDAVVGGASLSFFAASEGDDDDEEAQETFYAGVQAFHEALPAMVDAGTMVVYTFNTTWFSVMSLTGYNMTLEDVQEILKPVESALGALGINSTIDYTQSETYYAHMDTYFGPLPQGGIEIGLWHYGARLIPRAVNARLSETWRFVVEQGATWTGVATDVSSFGSPSPSSSDGSSSSDSSGNSVHPAWREALVHSVLNLPWSFDAPWSDMVAQAAKLTDVIMPAVEAATPGGGAYVNEANWQQPNFQETFWGANYPRLLAIKAKYDPDNFFYTTVGVGSDAWVVAEDGRLCAATGTPGLAG</sequence>
<feature type="domain" description="FAD-binding PCMH-type" evidence="4">
    <location>
        <begin position="121"/>
        <end position="308"/>
    </location>
</feature>
<name>A0ABR1RQI4_9PEZI</name>
<evidence type="ECO:0000256" key="3">
    <source>
        <dbReference type="SAM" id="MobiDB-lite"/>
    </source>
</evidence>
<reference evidence="5 6" key="1">
    <citation type="submission" date="2023-01" db="EMBL/GenBank/DDBJ databases">
        <title>Analysis of 21 Apiospora genomes using comparative genomics revels a genus with tremendous synthesis potential of carbohydrate active enzymes and secondary metabolites.</title>
        <authorList>
            <person name="Sorensen T."/>
        </authorList>
    </citation>
    <scope>NUCLEOTIDE SEQUENCE [LARGE SCALE GENOMIC DNA]</scope>
    <source>
        <strain evidence="5 6">CBS 20057</strain>
    </source>
</reference>